<accession>A0A420KCJ4</accession>
<dbReference type="Gene3D" id="3.40.50.150">
    <property type="entry name" value="Vaccinia Virus protein VP39"/>
    <property type="match status" value="1"/>
</dbReference>
<dbReference type="Pfam" id="PF13649">
    <property type="entry name" value="Methyltransf_25"/>
    <property type="match status" value="1"/>
</dbReference>
<dbReference type="SUPFAM" id="SSF53335">
    <property type="entry name" value="S-adenosyl-L-methionine-dependent methyltransferases"/>
    <property type="match status" value="1"/>
</dbReference>
<evidence type="ECO:0000313" key="2">
    <source>
        <dbReference type="EMBL" id="RKJ96928.1"/>
    </source>
</evidence>
<dbReference type="RefSeq" id="WP_094438466.1">
    <property type="nucleotide sequence ID" value="NZ_CP181370.1"/>
</dbReference>
<dbReference type="InterPro" id="IPR041698">
    <property type="entry name" value="Methyltransf_25"/>
</dbReference>
<name>A0A420KCJ4_9BURK</name>
<dbReference type="Proteomes" id="UP000216225">
    <property type="component" value="Unassembled WGS sequence"/>
</dbReference>
<dbReference type="AlphaFoldDB" id="A0A420KCJ4"/>
<dbReference type="InterPro" id="IPR050723">
    <property type="entry name" value="CFA/CMAS"/>
</dbReference>
<reference evidence="2 3" key="1">
    <citation type="submission" date="2018-09" db="EMBL/GenBank/DDBJ databases">
        <title>Genome comparison of Alicycliphilus sp. BQ1, a polyurethanolytic bacterium, with its closest phylogenetic relatives Alicycliphilus denitrificans BC and K601, unable to attack polyurethane.</title>
        <authorList>
            <person name="Loza-Tavera H."/>
            <person name="Lozano L."/>
            <person name="Cevallos M."/>
            <person name="Maya-Lucas O."/>
            <person name="Garcia-Mena J."/>
            <person name="Hernandez J."/>
        </authorList>
    </citation>
    <scope>NUCLEOTIDE SEQUENCE [LARGE SCALE GENOMIC DNA]</scope>
    <source>
        <strain evidence="2 3">BQ1</strain>
    </source>
</reference>
<protein>
    <submittedName>
        <fullName evidence="2">Class I SAM-dependent methyltransferase</fullName>
    </submittedName>
</protein>
<dbReference type="PANTHER" id="PTHR43667:SF2">
    <property type="entry name" value="FATTY ACID C-METHYL TRANSFERASE"/>
    <property type="match status" value="1"/>
</dbReference>
<dbReference type="GO" id="GO:0008168">
    <property type="term" value="F:methyltransferase activity"/>
    <property type="evidence" value="ECO:0007669"/>
    <property type="project" value="UniProtKB-KW"/>
</dbReference>
<dbReference type="PANTHER" id="PTHR43667">
    <property type="entry name" value="CYCLOPROPANE-FATTY-ACYL-PHOSPHOLIPID SYNTHASE"/>
    <property type="match status" value="1"/>
</dbReference>
<dbReference type="InterPro" id="IPR029063">
    <property type="entry name" value="SAM-dependent_MTases_sf"/>
</dbReference>
<dbReference type="EMBL" id="NKDB02000002">
    <property type="protein sequence ID" value="RKJ96928.1"/>
    <property type="molecule type" value="Genomic_DNA"/>
</dbReference>
<dbReference type="CDD" id="cd02440">
    <property type="entry name" value="AdoMet_MTases"/>
    <property type="match status" value="1"/>
</dbReference>
<dbReference type="GO" id="GO:0032259">
    <property type="term" value="P:methylation"/>
    <property type="evidence" value="ECO:0007669"/>
    <property type="project" value="UniProtKB-KW"/>
</dbReference>
<keyword evidence="2" id="KW-0489">Methyltransferase</keyword>
<evidence type="ECO:0000259" key="1">
    <source>
        <dbReference type="Pfam" id="PF13649"/>
    </source>
</evidence>
<proteinExistence type="predicted"/>
<evidence type="ECO:0000313" key="3">
    <source>
        <dbReference type="Proteomes" id="UP000216225"/>
    </source>
</evidence>
<organism evidence="2 3">
    <name type="scientific">Alicycliphilus denitrificans</name>
    <dbReference type="NCBI Taxonomy" id="179636"/>
    <lineage>
        <taxon>Bacteria</taxon>
        <taxon>Pseudomonadati</taxon>
        <taxon>Pseudomonadota</taxon>
        <taxon>Betaproteobacteria</taxon>
        <taxon>Burkholderiales</taxon>
        <taxon>Comamonadaceae</taxon>
        <taxon>Alicycliphilus</taxon>
    </lineage>
</organism>
<sequence>MTIEAIDFGRLYRDHLAIAARTRKTASAWDSRAAGMAAKALRSDYTRDFVARMDLTGAESLLDVGCGPGTIALAVASRLRRVVGLDYSAAMLEALRAQAAAQGLAHVETLHRAWEDDWSDVPVCDIAVASRATLVDDIAAALARLNARARLRVYLTHPVGGHFIDPAIQHAVGRSVPTVPDYIYLVNILHRMGIHPCLSYLAQESRLAGAQDFDDYARRVAWSLGELSVAETTRLCAWYEQATPAERAGPPMRWAFISWEKTPC</sequence>
<comment type="caution">
    <text evidence="2">The sequence shown here is derived from an EMBL/GenBank/DDBJ whole genome shotgun (WGS) entry which is preliminary data.</text>
</comment>
<keyword evidence="2" id="KW-0808">Transferase</keyword>
<feature type="domain" description="Methyltransferase" evidence="1">
    <location>
        <begin position="62"/>
        <end position="145"/>
    </location>
</feature>
<gene>
    <name evidence="2" type="ORF">CE154_013055</name>
</gene>